<keyword evidence="3" id="KW-1185">Reference proteome</keyword>
<dbReference type="SUPFAM" id="SSF158682">
    <property type="entry name" value="TerB-like"/>
    <property type="match status" value="1"/>
</dbReference>
<dbReference type="Proteomes" id="UP000198816">
    <property type="component" value="Unassembled WGS sequence"/>
</dbReference>
<sequence length="419" mass="46945">MVRYLMNVIGLARADNSLSPRESGAIEFVQTAIGARKTELNKAYKMVEDHAFTPEAVGAWSDQIKNLEHIIYVALIDGSIDENEKLYILNFAKQVKISQEQLNVIISDVKTSIAATTQEIKCPGCGASIAATAKFCPQCGANVVVAEADQSVAVSYEIPTNGVAIEFAESSSANFGMAVKAMREAPVNGECIRAKKQWYMACWPRSNIADAFELVNNLKGQRNRKVYLDGEERQWNDVFDFVNCANARKAAYRPNEYCFGIDEKRLNIWGCRKAGMDWNEWSSWFGYGAYSKTGMLGRTVVFTFDKSRIRHELETSLHSCQLCPHLRFDLIEAVLEEIPEQVTPSQNGDWRYKRDYNEAPGAIEVKEVSRSGGMTFTNEYYSSGVSPASVYVGLEILKRAFQRCQVPKDISAAVLEYKE</sequence>
<dbReference type="AlphaFoldDB" id="A0A1H2ZJ50"/>
<proteinExistence type="predicted"/>
<feature type="domain" description="Zinc-ribbon" evidence="1">
    <location>
        <begin position="121"/>
        <end position="142"/>
    </location>
</feature>
<organism evidence="2 3">
    <name type="scientific">Thiocapsa roseopersicina</name>
    <dbReference type="NCBI Taxonomy" id="1058"/>
    <lineage>
        <taxon>Bacteria</taxon>
        <taxon>Pseudomonadati</taxon>
        <taxon>Pseudomonadota</taxon>
        <taxon>Gammaproteobacteria</taxon>
        <taxon>Chromatiales</taxon>
        <taxon>Chromatiaceae</taxon>
        <taxon>Thiocapsa</taxon>
    </lineage>
</organism>
<dbReference type="InterPro" id="IPR026870">
    <property type="entry name" value="Zinc_ribbon_dom"/>
</dbReference>
<evidence type="ECO:0000313" key="2">
    <source>
        <dbReference type="EMBL" id="SDX17411.1"/>
    </source>
</evidence>
<dbReference type="EMBL" id="FNNZ01000016">
    <property type="protein sequence ID" value="SDX17411.1"/>
    <property type="molecule type" value="Genomic_DNA"/>
</dbReference>
<evidence type="ECO:0000259" key="1">
    <source>
        <dbReference type="Pfam" id="PF13240"/>
    </source>
</evidence>
<reference evidence="3" key="1">
    <citation type="submission" date="2016-10" db="EMBL/GenBank/DDBJ databases">
        <authorList>
            <person name="Varghese N."/>
            <person name="Submissions S."/>
        </authorList>
    </citation>
    <scope>NUCLEOTIDE SEQUENCE [LARGE SCALE GENOMIC DNA]</scope>
    <source>
        <strain evidence="3">DSM 217</strain>
    </source>
</reference>
<accession>A0A1H2ZJ50</accession>
<dbReference type="Pfam" id="PF13240">
    <property type="entry name" value="Zn_Ribbon_1"/>
    <property type="match status" value="1"/>
</dbReference>
<protein>
    <submittedName>
        <fullName evidence="2">Zinc-ribbon domain-containing protein</fullName>
    </submittedName>
</protein>
<gene>
    <name evidence="2" type="ORF">SAMN05421783_11614</name>
</gene>
<evidence type="ECO:0000313" key="3">
    <source>
        <dbReference type="Proteomes" id="UP000198816"/>
    </source>
</evidence>
<name>A0A1H2ZJ50_THIRO</name>
<dbReference type="InterPro" id="IPR029024">
    <property type="entry name" value="TerB-like"/>
</dbReference>